<proteinExistence type="inferred from homology"/>
<comment type="caution">
    <text evidence="7">The sequence shown here is derived from an EMBL/GenBank/DDBJ whole genome shotgun (WGS) entry which is preliminary data.</text>
</comment>
<protein>
    <recommendedName>
        <fullName evidence="5">2,5-dioxovalerate dehydrogenase</fullName>
        <ecNumber evidence="5">1.2.1.26</ecNumber>
    </recommendedName>
</protein>
<dbReference type="Gene3D" id="3.40.309.10">
    <property type="entry name" value="Aldehyde Dehydrogenase, Chain A, domain 2"/>
    <property type="match status" value="1"/>
</dbReference>
<keyword evidence="2" id="KW-0560">Oxidoreductase</keyword>
<dbReference type="InterPro" id="IPR050740">
    <property type="entry name" value="Aldehyde_DH_Superfamily"/>
</dbReference>
<feature type="domain" description="Aldehyde dehydrogenase" evidence="6">
    <location>
        <begin position="19"/>
        <end position="311"/>
    </location>
</feature>
<dbReference type="Gene3D" id="3.40.605.10">
    <property type="entry name" value="Aldehyde Dehydrogenase, Chain A, domain 1"/>
    <property type="match status" value="1"/>
</dbReference>
<evidence type="ECO:0000256" key="2">
    <source>
        <dbReference type="ARBA" id="ARBA00023002"/>
    </source>
</evidence>
<comment type="similarity">
    <text evidence="1">Belongs to the aldehyde dehydrogenase family.</text>
</comment>
<comment type="catalytic activity">
    <reaction evidence="3">
        <text>2,5-dioxopentanoate + NAD(+) + H2O = 2-oxoglutarate + NADH + 2 H(+)</text>
        <dbReference type="Rhea" id="RHEA:47152"/>
        <dbReference type="ChEBI" id="CHEBI:15377"/>
        <dbReference type="ChEBI" id="CHEBI:15378"/>
        <dbReference type="ChEBI" id="CHEBI:16810"/>
        <dbReference type="ChEBI" id="CHEBI:57540"/>
        <dbReference type="ChEBI" id="CHEBI:57945"/>
        <dbReference type="ChEBI" id="CHEBI:58136"/>
    </reaction>
</comment>
<dbReference type="SUPFAM" id="SSF53720">
    <property type="entry name" value="ALDH-like"/>
    <property type="match status" value="1"/>
</dbReference>
<accession>A0A071MFA0</accession>
<dbReference type="OrthoDB" id="9770537at2"/>
<gene>
    <name evidence="7" type="ORF">DT99_12560</name>
</gene>
<dbReference type="InterPro" id="IPR016163">
    <property type="entry name" value="Ald_DH_C"/>
</dbReference>
<evidence type="ECO:0000259" key="6">
    <source>
        <dbReference type="Pfam" id="PF00171"/>
    </source>
</evidence>
<dbReference type="AlphaFoldDB" id="A0A071MFA0"/>
<evidence type="ECO:0000313" key="7">
    <source>
        <dbReference type="EMBL" id="KEA59542.1"/>
    </source>
</evidence>
<dbReference type="InterPro" id="IPR016162">
    <property type="entry name" value="Ald_DH_N"/>
</dbReference>
<name>A0A071MFA0_9BURK</name>
<dbReference type="InterPro" id="IPR044151">
    <property type="entry name" value="ALDH_KGSADH"/>
</dbReference>
<comment type="catalytic activity">
    <reaction evidence="4">
        <text>2,5-dioxopentanoate + NADP(+) + H2O = 2-oxoglutarate + NADPH + 2 H(+)</text>
        <dbReference type="Rhea" id="RHEA:11296"/>
        <dbReference type="ChEBI" id="CHEBI:15377"/>
        <dbReference type="ChEBI" id="CHEBI:15378"/>
        <dbReference type="ChEBI" id="CHEBI:16810"/>
        <dbReference type="ChEBI" id="CHEBI:57783"/>
        <dbReference type="ChEBI" id="CHEBI:58136"/>
        <dbReference type="ChEBI" id="CHEBI:58349"/>
        <dbReference type="EC" id="1.2.1.26"/>
    </reaction>
</comment>
<dbReference type="EC" id="1.2.1.26" evidence="5"/>
<evidence type="ECO:0000256" key="5">
    <source>
        <dbReference type="ARBA" id="ARBA00067023"/>
    </source>
</evidence>
<dbReference type="InterPro" id="IPR016161">
    <property type="entry name" value="Ald_DH/histidinol_DH"/>
</dbReference>
<evidence type="ECO:0000256" key="1">
    <source>
        <dbReference type="ARBA" id="ARBA00009986"/>
    </source>
</evidence>
<evidence type="ECO:0000256" key="4">
    <source>
        <dbReference type="ARBA" id="ARBA00051918"/>
    </source>
</evidence>
<dbReference type="InterPro" id="IPR015590">
    <property type="entry name" value="Aldehyde_DH_dom"/>
</dbReference>
<dbReference type="Pfam" id="PF00171">
    <property type="entry name" value="Aldedh"/>
    <property type="match status" value="1"/>
</dbReference>
<dbReference type="PANTHER" id="PTHR43353">
    <property type="entry name" value="SUCCINATE-SEMIALDEHYDE DEHYDROGENASE, MITOCHONDRIAL"/>
    <property type="match status" value="1"/>
</dbReference>
<dbReference type="CDD" id="cd07129">
    <property type="entry name" value="ALDH_KGSADH"/>
    <property type="match status" value="1"/>
</dbReference>
<dbReference type="FunFam" id="3.40.605.10:FF:000037">
    <property type="entry name" value="NADP-dependent fatty aldehyde dehydrogenase"/>
    <property type="match status" value="1"/>
</dbReference>
<evidence type="ECO:0000256" key="3">
    <source>
        <dbReference type="ARBA" id="ARBA00050769"/>
    </source>
</evidence>
<dbReference type="GO" id="GO:0047533">
    <property type="term" value="F:2,5-dioxovalerate dehydrogenase (NADP+) activity"/>
    <property type="evidence" value="ECO:0007669"/>
    <property type="project" value="UniProtKB-EC"/>
</dbReference>
<sequence>MQLTGEMLIGADAVAGSAGTLHAFDPTQGAPIDAPAFGVASPADIDRACELARDAFDAYRAQPLAARAAFLEAIADEIVALGDALIERAHAETGLPVARLQGERGRTVGQLRLFARVVRDGRFLAASIDPAQPARTPLPRSDLRLQKVALGPVVVFGASNFPLAFSVAGGDTASALAAGCPVIVKAHEAHLGTSELVGRAIRAAVAKTGMPAGVFSLLIGPGRAIGPALVSHPAVQAVGFTGSRQGGMALVQLANARPQPIPVYAEMSSINPVVLFPAALAARGDAIATGFVDSLTLGVGQFCTNPGLVLAIDGPDLDRFETVAAQALAKKPAGVMLTHGIADAYRSGRGKLAELPGVREIGAGEAAQTDCQAGGALYEVGAQAFLAEPAFSHEVFGPASLIVRCRDLDEVARVLDELEGQLTATLQMDADDKPLARRLLPILERKAGRLLVNGYPTGVEVCDAMVHGGPFPATSNPAVTSVGATAIERFLRPVCYQDFPDDLLPEGLQDGNPLAIPRLRDGKAE</sequence>
<organism evidence="7">
    <name type="scientific">Burkholderia cenocepacia</name>
    <dbReference type="NCBI Taxonomy" id="95486"/>
    <lineage>
        <taxon>Bacteria</taxon>
        <taxon>Pseudomonadati</taxon>
        <taxon>Pseudomonadota</taxon>
        <taxon>Betaproteobacteria</taxon>
        <taxon>Burkholderiales</taxon>
        <taxon>Burkholderiaceae</taxon>
        <taxon>Burkholderia</taxon>
        <taxon>Burkholderia cepacia complex</taxon>
    </lineage>
</organism>
<dbReference type="PANTHER" id="PTHR43353:SF3">
    <property type="entry name" value="ALDEHYDE DEHYDROGENASE-RELATED"/>
    <property type="match status" value="1"/>
</dbReference>
<dbReference type="EMBL" id="JJOA01000010">
    <property type="protein sequence ID" value="KEA59542.1"/>
    <property type="molecule type" value="Genomic_DNA"/>
</dbReference>
<reference evidence="7" key="1">
    <citation type="submission" date="2014-04" db="EMBL/GenBank/DDBJ databases">
        <title>In planta biocontrol of soil-borne Fusarium wilt of banana through a plant endophytic bacterium, Burkholderia cenocepacia 869T2.</title>
        <authorList>
            <person name="Ho Y.-N."/>
            <person name="Chiang H.-M."/>
            <person name="Chao C.-P."/>
            <person name="Su C.-C."/>
            <person name="Hsu H.-F."/>
            <person name="Guo C.-T."/>
            <person name="Hsieh J.-L."/>
            <person name="Huang C.-C."/>
        </authorList>
    </citation>
    <scope>NUCLEOTIDE SEQUENCE [LARGE SCALE GENOMIC DNA]</scope>
    <source>
        <strain evidence="7">869T2</strain>
    </source>
</reference>